<sequence>MHADYDSPTANGVFSFNTLAQLRSAQPASGHRASSTCPVHLQTPGSTSHSPGPRYTPPLTMRTAHTLRRPRLPSIPTYVQRRAVPPSPTRSPSGSAVLQPRVPSPTPSTVSATHPPMTRPPSRGRSLSSPGQQVTLLVSPLSPLAHGTFICSFVPPVNR</sequence>
<protein>
    <submittedName>
        <fullName evidence="1">Uncharacterized protein</fullName>
    </submittedName>
</protein>
<proteinExistence type="predicted"/>
<keyword evidence="2" id="KW-1185">Reference proteome</keyword>
<comment type="caution">
    <text evidence="1">The sequence shown here is derived from an EMBL/GenBank/DDBJ whole genome shotgun (WGS) entry which is preliminary data.</text>
</comment>
<dbReference type="Proteomes" id="UP001144978">
    <property type="component" value="Unassembled WGS sequence"/>
</dbReference>
<reference evidence="1" key="1">
    <citation type="submission" date="2022-08" db="EMBL/GenBank/DDBJ databases">
        <title>Genome Sequence of Pycnoporus sanguineus.</title>
        <authorList>
            <person name="Buettner E."/>
        </authorList>
    </citation>
    <scope>NUCLEOTIDE SEQUENCE</scope>
    <source>
        <strain evidence="1">CG-C14</strain>
    </source>
</reference>
<organism evidence="1 2">
    <name type="scientific">Trametes sanguinea</name>
    <dbReference type="NCBI Taxonomy" id="158606"/>
    <lineage>
        <taxon>Eukaryota</taxon>
        <taxon>Fungi</taxon>
        <taxon>Dikarya</taxon>
        <taxon>Basidiomycota</taxon>
        <taxon>Agaricomycotina</taxon>
        <taxon>Agaricomycetes</taxon>
        <taxon>Polyporales</taxon>
        <taxon>Polyporaceae</taxon>
        <taxon>Trametes</taxon>
    </lineage>
</organism>
<gene>
    <name evidence="1" type="ORF">NUW54_g11773</name>
</gene>
<dbReference type="EMBL" id="JANSHE010004731">
    <property type="protein sequence ID" value="KAJ2975180.1"/>
    <property type="molecule type" value="Genomic_DNA"/>
</dbReference>
<evidence type="ECO:0000313" key="1">
    <source>
        <dbReference type="EMBL" id="KAJ2975180.1"/>
    </source>
</evidence>
<evidence type="ECO:0000313" key="2">
    <source>
        <dbReference type="Proteomes" id="UP001144978"/>
    </source>
</evidence>
<name>A0ACC1N7E5_9APHY</name>
<accession>A0ACC1N7E5</accession>